<evidence type="ECO:0000256" key="1">
    <source>
        <dbReference type="SAM" id="Phobius"/>
    </source>
</evidence>
<dbReference type="AlphaFoldDB" id="A0A1Y2I5T3"/>
<feature type="transmembrane region" description="Helical" evidence="1">
    <location>
        <begin position="57"/>
        <end position="77"/>
    </location>
</feature>
<organism evidence="2 3">
    <name type="scientific">Trametes coccinea (strain BRFM310)</name>
    <name type="common">Pycnoporus coccineus</name>
    <dbReference type="NCBI Taxonomy" id="1353009"/>
    <lineage>
        <taxon>Eukaryota</taxon>
        <taxon>Fungi</taxon>
        <taxon>Dikarya</taxon>
        <taxon>Basidiomycota</taxon>
        <taxon>Agaricomycotina</taxon>
        <taxon>Agaricomycetes</taxon>
        <taxon>Polyporales</taxon>
        <taxon>Polyporaceae</taxon>
        <taxon>Trametes</taxon>
    </lineage>
</organism>
<dbReference type="Pfam" id="PF16015">
    <property type="entry name" value="Promethin"/>
    <property type="match status" value="1"/>
</dbReference>
<feature type="transmembrane region" description="Helical" evidence="1">
    <location>
        <begin position="111"/>
        <end position="134"/>
    </location>
</feature>
<protein>
    <submittedName>
        <fullName evidence="2">Uncharacterized protein</fullName>
    </submittedName>
</protein>
<keyword evidence="3" id="KW-1185">Reference proteome</keyword>
<accession>A0A1Y2I5T3</accession>
<name>A0A1Y2I5T3_TRAC3</name>
<dbReference type="Proteomes" id="UP000193067">
    <property type="component" value="Unassembled WGS sequence"/>
</dbReference>
<dbReference type="STRING" id="1353009.A0A1Y2I5T3"/>
<reference evidence="2 3" key="1">
    <citation type="journal article" date="2015" name="Biotechnol. Biofuels">
        <title>Enhanced degradation of softwood versus hardwood by the white-rot fungus Pycnoporus coccineus.</title>
        <authorList>
            <person name="Couturier M."/>
            <person name="Navarro D."/>
            <person name="Chevret D."/>
            <person name="Henrissat B."/>
            <person name="Piumi F."/>
            <person name="Ruiz-Duenas F.J."/>
            <person name="Martinez A.T."/>
            <person name="Grigoriev I.V."/>
            <person name="Riley R."/>
            <person name="Lipzen A."/>
            <person name="Berrin J.G."/>
            <person name="Master E.R."/>
            <person name="Rosso M.N."/>
        </authorList>
    </citation>
    <scope>NUCLEOTIDE SEQUENCE [LARGE SCALE GENOMIC DNA]</scope>
    <source>
        <strain evidence="2 3">BRFM310</strain>
    </source>
</reference>
<feature type="transmembrane region" description="Helical" evidence="1">
    <location>
        <begin position="84"/>
        <end position="105"/>
    </location>
</feature>
<evidence type="ECO:0000313" key="2">
    <source>
        <dbReference type="EMBL" id="OSC96488.1"/>
    </source>
</evidence>
<keyword evidence="1" id="KW-1133">Transmembrane helix</keyword>
<proteinExistence type="predicted"/>
<keyword evidence="1" id="KW-0472">Membrane</keyword>
<evidence type="ECO:0000313" key="3">
    <source>
        <dbReference type="Proteomes" id="UP000193067"/>
    </source>
</evidence>
<sequence length="208" mass="23077">MNDSNEETQDDLLYVYFDKSASVVRHSVGRFEQGFVRPTTRYIVDSFAQHPIRSTFLATYATLSALPVLSFIGLSIFIFSTFIFFALSAAVLAALSVVLFLGFWFACTLCFILLLSIPIAAGVFIAYLLLRFAFLAKQEGSVRSALSPWAQETKSRFYKRHTAEEQLNGDARRESDGETLVVGSIVLDQASPSEKVGNTDTSFKAEPQ</sequence>
<keyword evidence="1" id="KW-0812">Transmembrane</keyword>
<dbReference type="OrthoDB" id="3159957at2759"/>
<gene>
    <name evidence="2" type="ORF">PYCCODRAFT_1400290</name>
</gene>
<dbReference type="EMBL" id="KZ084179">
    <property type="protein sequence ID" value="OSC96488.1"/>
    <property type="molecule type" value="Genomic_DNA"/>
</dbReference>